<evidence type="ECO:0000313" key="3">
    <source>
        <dbReference type="Proteomes" id="UP000019478"/>
    </source>
</evidence>
<sequence>MKSLNAQLRKKGLEMVEEYVDPEFGPVYNIHAVKANLSNNDVAYRLYYAGEVTKWSASRRKAIEKASNRIKAAKAKADRELERSQTESTRSTPSTS</sequence>
<protein>
    <submittedName>
        <fullName evidence="2">Uncharacterized protein</fullName>
    </submittedName>
</protein>
<dbReference type="AlphaFoldDB" id="W9Y621"/>
<proteinExistence type="predicted"/>
<name>W9Y621_9EURO</name>
<feature type="compositionally biased region" description="Basic and acidic residues" evidence="1">
    <location>
        <begin position="75"/>
        <end position="85"/>
    </location>
</feature>
<evidence type="ECO:0000313" key="2">
    <source>
        <dbReference type="EMBL" id="EXJ85085.1"/>
    </source>
</evidence>
<dbReference type="OrthoDB" id="4159979at2759"/>
<keyword evidence="3" id="KW-1185">Reference proteome</keyword>
<dbReference type="GeneID" id="19169870"/>
<gene>
    <name evidence="2" type="ORF">A1O3_05760</name>
</gene>
<reference evidence="2 3" key="1">
    <citation type="submission" date="2013-03" db="EMBL/GenBank/DDBJ databases">
        <title>The Genome Sequence of Capronia epimyces CBS 606.96.</title>
        <authorList>
            <consortium name="The Broad Institute Genomics Platform"/>
            <person name="Cuomo C."/>
            <person name="de Hoog S."/>
            <person name="Gorbushina A."/>
            <person name="Walker B."/>
            <person name="Young S.K."/>
            <person name="Zeng Q."/>
            <person name="Gargeya S."/>
            <person name="Fitzgerald M."/>
            <person name="Haas B."/>
            <person name="Abouelleil A."/>
            <person name="Allen A.W."/>
            <person name="Alvarado L."/>
            <person name="Arachchi H.M."/>
            <person name="Berlin A.M."/>
            <person name="Chapman S.B."/>
            <person name="Gainer-Dewar J."/>
            <person name="Goldberg J."/>
            <person name="Griggs A."/>
            <person name="Gujja S."/>
            <person name="Hansen M."/>
            <person name="Howarth C."/>
            <person name="Imamovic A."/>
            <person name="Ireland A."/>
            <person name="Larimer J."/>
            <person name="McCowan C."/>
            <person name="Murphy C."/>
            <person name="Pearson M."/>
            <person name="Poon T.W."/>
            <person name="Priest M."/>
            <person name="Roberts A."/>
            <person name="Saif S."/>
            <person name="Shea T."/>
            <person name="Sisk P."/>
            <person name="Sykes S."/>
            <person name="Wortman J."/>
            <person name="Nusbaum C."/>
            <person name="Birren B."/>
        </authorList>
    </citation>
    <scope>NUCLEOTIDE SEQUENCE [LARGE SCALE GENOMIC DNA]</scope>
    <source>
        <strain evidence="2 3">CBS 606.96</strain>
    </source>
</reference>
<dbReference type="EMBL" id="AMGY01000004">
    <property type="protein sequence ID" value="EXJ85085.1"/>
    <property type="molecule type" value="Genomic_DNA"/>
</dbReference>
<evidence type="ECO:0000256" key="1">
    <source>
        <dbReference type="SAM" id="MobiDB-lite"/>
    </source>
</evidence>
<dbReference type="HOGENOM" id="CLU_174947_0_0_1"/>
<feature type="region of interest" description="Disordered" evidence="1">
    <location>
        <begin position="72"/>
        <end position="96"/>
    </location>
</feature>
<accession>W9Y621</accession>
<dbReference type="Proteomes" id="UP000019478">
    <property type="component" value="Unassembled WGS sequence"/>
</dbReference>
<feature type="compositionally biased region" description="Polar residues" evidence="1">
    <location>
        <begin position="86"/>
        <end position="96"/>
    </location>
</feature>
<dbReference type="RefSeq" id="XP_007734070.1">
    <property type="nucleotide sequence ID" value="XM_007735880.1"/>
</dbReference>
<organism evidence="2 3">
    <name type="scientific">Capronia epimyces CBS 606.96</name>
    <dbReference type="NCBI Taxonomy" id="1182542"/>
    <lineage>
        <taxon>Eukaryota</taxon>
        <taxon>Fungi</taxon>
        <taxon>Dikarya</taxon>
        <taxon>Ascomycota</taxon>
        <taxon>Pezizomycotina</taxon>
        <taxon>Eurotiomycetes</taxon>
        <taxon>Chaetothyriomycetidae</taxon>
        <taxon>Chaetothyriales</taxon>
        <taxon>Herpotrichiellaceae</taxon>
        <taxon>Capronia</taxon>
    </lineage>
</organism>
<comment type="caution">
    <text evidence="2">The sequence shown here is derived from an EMBL/GenBank/DDBJ whole genome shotgun (WGS) entry which is preliminary data.</text>
</comment>